<proteinExistence type="predicted"/>
<dbReference type="GeneID" id="89227506"/>
<dbReference type="EMBL" id="CP131061">
    <property type="protein sequence ID" value="WNY26350.1"/>
    <property type="molecule type" value="Genomic_DNA"/>
</dbReference>
<dbReference type="AlphaFoldDB" id="A0AA96V5P8"/>
<protein>
    <submittedName>
        <fullName evidence="1">Uncharacterized protein</fullName>
    </submittedName>
</protein>
<evidence type="ECO:0000313" key="1">
    <source>
        <dbReference type="EMBL" id="WNY26350.1"/>
    </source>
</evidence>
<keyword evidence="2" id="KW-1185">Reference proteome</keyword>
<dbReference type="RefSeq" id="WP_338097877.1">
    <property type="nucleotide sequence ID" value="NZ_CP131061.1"/>
</dbReference>
<organism evidence="1 2">
    <name type="scientific">Methanolapillus ohkumae</name>
    <dbReference type="NCBI Taxonomy" id="3028298"/>
    <lineage>
        <taxon>Archaea</taxon>
        <taxon>Methanobacteriati</taxon>
        <taxon>Methanobacteriota</taxon>
        <taxon>Stenosarchaea group</taxon>
        <taxon>Methanomicrobia</taxon>
        <taxon>Methanosarcinales</taxon>
        <taxon>Methanosarcinaceae</taxon>
        <taxon>Methanolapillus</taxon>
    </lineage>
</organism>
<name>A0AA96V5P8_9EURY</name>
<accession>A0AA96V5P8</accession>
<gene>
    <name evidence="1" type="ORF">MsAm2_01100</name>
</gene>
<dbReference type="Proteomes" id="UP001304970">
    <property type="component" value="Chromosome"/>
</dbReference>
<sequence>MKIEVECDCSFLEIQIPIYEETVELNAALDDDFFNLTEEAGEIYGATAHCFFPVACYENYEKRRG</sequence>
<reference evidence="1 2" key="1">
    <citation type="submission" date="2023-07" db="EMBL/GenBank/DDBJ databases">
        <title>Closed genome sequence of Methanosarcinaceae archaeon Am2.</title>
        <authorList>
            <person name="Poehlein A."/>
            <person name="Protasov E."/>
            <person name="Platt K."/>
            <person name="Reeh H."/>
            <person name="Daniel R."/>
            <person name="Brune A."/>
        </authorList>
    </citation>
    <scope>NUCLEOTIDE SEQUENCE [LARGE SCALE GENOMIC DNA]</scope>
    <source>
        <strain evidence="1 2">Am2</strain>
    </source>
</reference>
<evidence type="ECO:0000313" key="2">
    <source>
        <dbReference type="Proteomes" id="UP001304970"/>
    </source>
</evidence>